<evidence type="ECO:0000259" key="8">
    <source>
        <dbReference type="PROSITE" id="PS50053"/>
    </source>
</evidence>
<dbReference type="InterPro" id="IPR028889">
    <property type="entry name" value="USP"/>
</dbReference>
<dbReference type="Pfam" id="PF00240">
    <property type="entry name" value="ubiquitin"/>
    <property type="match status" value="1"/>
</dbReference>
<comment type="similarity">
    <text evidence="6">Belongs to the peptidase C19 family.</text>
</comment>
<reference evidence="10" key="1">
    <citation type="submission" date="2023-03" db="EMBL/GenBank/DDBJ databases">
        <title>Massive genome expansion in bonnet fungi (Mycena s.s.) driven by repeated elements and novel gene families across ecological guilds.</title>
        <authorList>
            <consortium name="Lawrence Berkeley National Laboratory"/>
            <person name="Harder C.B."/>
            <person name="Miyauchi S."/>
            <person name="Viragh M."/>
            <person name="Kuo A."/>
            <person name="Thoen E."/>
            <person name="Andreopoulos B."/>
            <person name="Lu D."/>
            <person name="Skrede I."/>
            <person name="Drula E."/>
            <person name="Henrissat B."/>
            <person name="Morin E."/>
            <person name="Kohler A."/>
            <person name="Barry K."/>
            <person name="LaButti K."/>
            <person name="Morin E."/>
            <person name="Salamov A."/>
            <person name="Lipzen A."/>
            <person name="Mereny Z."/>
            <person name="Hegedus B."/>
            <person name="Baldrian P."/>
            <person name="Stursova M."/>
            <person name="Weitz H."/>
            <person name="Taylor A."/>
            <person name="Grigoriev I.V."/>
            <person name="Nagy L.G."/>
            <person name="Martin F."/>
            <person name="Kauserud H."/>
        </authorList>
    </citation>
    <scope>NUCLEOTIDE SEQUENCE</scope>
    <source>
        <strain evidence="10">CBHHK173m</strain>
    </source>
</reference>
<dbReference type="InterPro" id="IPR018200">
    <property type="entry name" value="USP_CS"/>
</dbReference>
<name>A0AAD6TZW2_9AGAR</name>
<comment type="catalytic activity">
    <reaction evidence="1 6">
        <text>Thiol-dependent hydrolysis of ester, thioester, amide, peptide and isopeptide bonds formed by the C-terminal Gly of ubiquitin (a 76-residue protein attached to proteins as an intracellular targeting signal).</text>
        <dbReference type="EC" id="3.4.19.12"/>
    </reaction>
</comment>
<dbReference type="AlphaFoldDB" id="A0AAD6TZW2"/>
<evidence type="ECO:0000256" key="1">
    <source>
        <dbReference type="ARBA" id="ARBA00000707"/>
    </source>
</evidence>
<dbReference type="PROSITE" id="PS00972">
    <property type="entry name" value="USP_1"/>
    <property type="match status" value="1"/>
</dbReference>
<dbReference type="PANTHER" id="PTHR43982:SF1">
    <property type="entry name" value="UBIQUITIN CARBOXYL-TERMINAL HYDROLASE 14"/>
    <property type="match status" value="1"/>
</dbReference>
<proteinExistence type="inferred from homology"/>
<dbReference type="InterPro" id="IPR000626">
    <property type="entry name" value="Ubiquitin-like_dom"/>
</dbReference>
<evidence type="ECO:0000256" key="6">
    <source>
        <dbReference type="RuleBase" id="RU366025"/>
    </source>
</evidence>
<evidence type="ECO:0000256" key="5">
    <source>
        <dbReference type="ARBA" id="ARBA00022807"/>
    </source>
</evidence>
<feature type="compositionally biased region" description="Low complexity" evidence="7">
    <location>
        <begin position="396"/>
        <end position="413"/>
    </location>
</feature>
<dbReference type="GO" id="GO:0070628">
    <property type="term" value="F:proteasome binding"/>
    <property type="evidence" value="ECO:0007669"/>
    <property type="project" value="TreeGrafter"/>
</dbReference>
<dbReference type="CDD" id="cd16104">
    <property type="entry name" value="Ubl_USP14_like"/>
    <property type="match status" value="1"/>
</dbReference>
<comment type="caution">
    <text evidence="10">The sequence shown here is derived from an EMBL/GenBank/DDBJ whole genome shotgun (WGS) entry which is preliminary data.</text>
</comment>
<evidence type="ECO:0000259" key="9">
    <source>
        <dbReference type="PROSITE" id="PS50235"/>
    </source>
</evidence>
<evidence type="ECO:0000256" key="4">
    <source>
        <dbReference type="ARBA" id="ARBA00022801"/>
    </source>
</evidence>
<dbReference type="PANTHER" id="PTHR43982">
    <property type="entry name" value="UBIQUITIN CARBOXYL-TERMINAL HYDROLASE"/>
    <property type="match status" value="1"/>
</dbReference>
<feature type="domain" description="Ubiquitin-like" evidence="8">
    <location>
        <begin position="4"/>
        <end position="72"/>
    </location>
</feature>
<dbReference type="GO" id="GO:0016579">
    <property type="term" value="P:protein deubiquitination"/>
    <property type="evidence" value="ECO:0007669"/>
    <property type="project" value="InterPro"/>
</dbReference>
<evidence type="ECO:0000313" key="11">
    <source>
        <dbReference type="Proteomes" id="UP001222325"/>
    </source>
</evidence>
<dbReference type="PROSITE" id="PS00973">
    <property type="entry name" value="USP_2"/>
    <property type="match status" value="1"/>
</dbReference>
<keyword evidence="4 6" id="KW-0378">Hydrolase</keyword>
<feature type="region of interest" description="Disordered" evidence="7">
    <location>
        <begin position="433"/>
        <end position="454"/>
    </location>
</feature>
<dbReference type="SMART" id="SM00213">
    <property type="entry name" value="UBQ"/>
    <property type="match status" value="1"/>
</dbReference>
<feature type="domain" description="USP" evidence="9">
    <location>
        <begin position="105"/>
        <end position="567"/>
    </location>
</feature>
<dbReference type="GO" id="GO:0061136">
    <property type="term" value="P:regulation of proteasomal protein catabolic process"/>
    <property type="evidence" value="ECO:0007669"/>
    <property type="project" value="TreeGrafter"/>
</dbReference>
<dbReference type="GO" id="GO:0004843">
    <property type="term" value="F:cysteine-type deubiquitinase activity"/>
    <property type="evidence" value="ECO:0007669"/>
    <property type="project" value="UniProtKB-UniRule"/>
</dbReference>
<dbReference type="SUPFAM" id="SSF54236">
    <property type="entry name" value="Ubiquitin-like"/>
    <property type="match status" value="1"/>
</dbReference>
<dbReference type="InterPro" id="IPR044635">
    <property type="entry name" value="UBP14-like"/>
</dbReference>
<keyword evidence="5 6" id="KW-0788">Thiol protease</keyword>
<feature type="region of interest" description="Disordered" evidence="7">
    <location>
        <begin position="380"/>
        <end position="413"/>
    </location>
</feature>
<feature type="compositionally biased region" description="Basic and acidic residues" evidence="7">
    <location>
        <begin position="440"/>
        <end position="450"/>
    </location>
</feature>
<dbReference type="InterPro" id="IPR038765">
    <property type="entry name" value="Papain-like_cys_pep_sf"/>
</dbReference>
<keyword evidence="11" id="KW-1185">Reference proteome</keyword>
<protein>
    <recommendedName>
        <fullName evidence="6">Ubiquitin carboxyl-terminal hydrolase</fullName>
        <ecNumber evidence="6">3.4.19.12</ecNumber>
    </recommendedName>
</protein>
<evidence type="ECO:0000256" key="2">
    <source>
        <dbReference type="ARBA" id="ARBA00022670"/>
    </source>
</evidence>
<gene>
    <name evidence="10" type="ORF">B0H15DRAFT_953796</name>
</gene>
<dbReference type="EMBL" id="JARJCN010000057">
    <property type="protein sequence ID" value="KAJ7080020.1"/>
    <property type="molecule type" value="Genomic_DNA"/>
</dbReference>
<dbReference type="EC" id="3.4.19.12" evidence="6"/>
<dbReference type="PROSITE" id="PS50053">
    <property type="entry name" value="UBIQUITIN_2"/>
    <property type="match status" value="1"/>
</dbReference>
<sequence>MAPIAVNIKHAGKVYALTLDPDLPAKAFKEQVYQATGIPVDRMKVMVKTGVLKDDTPWQKINPKAGQTFMVIGAAGELPKPPEKPVVFLEDMDDTELAEALAKPVGLRNLGNTCYMNATLQAMRAIPELQTALGVEKPSDATDDVPGAMPTDDAAPPVLAALPSALGKLYSNMQRTSDTVAPVMFLNLLREVNPQFAERDRAHSHGMNAIMGGGYAQQDADECLTTIVTALGSVPGQSSGANKKFVEQYMMGEMTRILKCNDADEAPSTSTENVLKITCNIDSTVNFMASGIQKSLSQAVVKRSPTLGRDANYTQESRMTRLPAYLFVHMARFSWRADINKKAKIMRKVKFPQEYDAVDLCSDGLKAKLLPVSRRLKAVEKEREERRKVRRRTKIAAPAASTSTSAAPAAATPAGADVEMADAAPAAAAASTSAAMDVEGADKDKGKAAEDGGALEDESVYRARELEELEGLVDQGIKADVGSSVSGLYELVAIVTHKGAAADAGHYIGFVKKSVFHPPKLGEELESDEDWYKFDDDKVSIFPKDRLTTLDGGGEDSSAYVLLYKTKPLA</sequence>
<dbReference type="InterPro" id="IPR029071">
    <property type="entry name" value="Ubiquitin-like_domsf"/>
</dbReference>
<evidence type="ECO:0000256" key="7">
    <source>
        <dbReference type="SAM" id="MobiDB-lite"/>
    </source>
</evidence>
<keyword evidence="3 6" id="KW-0833">Ubl conjugation pathway</keyword>
<dbReference type="Pfam" id="PF00443">
    <property type="entry name" value="UCH"/>
    <property type="match status" value="1"/>
</dbReference>
<evidence type="ECO:0000256" key="3">
    <source>
        <dbReference type="ARBA" id="ARBA00022786"/>
    </source>
</evidence>
<dbReference type="Gene3D" id="3.90.70.10">
    <property type="entry name" value="Cysteine proteinases"/>
    <property type="match status" value="1"/>
</dbReference>
<organism evidence="10 11">
    <name type="scientific">Mycena belliarum</name>
    <dbReference type="NCBI Taxonomy" id="1033014"/>
    <lineage>
        <taxon>Eukaryota</taxon>
        <taxon>Fungi</taxon>
        <taxon>Dikarya</taxon>
        <taxon>Basidiomycota</taxon>
        <taxon>Agaricomycotina</taxon>
        <taxon>Agaricomycetes</taxon>
        <taxon>Agaricomycetidae</taxon>
        <taxon>Agaricales</taxon>
        <taxon>Marasmiineae</taxon>
        <taxon>Mycenaceae</taxon>
        <taxon>Mycena</taxon>
    </lineage>
</organism>
<dbReference type="SUPFAM" id="SSF54001">
    <property type="entry name" value="Cysteine proteinases"/>
    <property type="match status" value="1"/>
</dbReference>
<dbReference type="InterPro" id="IPR001394">
    <property type="entry name" value="Peptidase_C19_UCH"/>
</dbReference>
<accession>A0AAD6TZW2</accession>
<dbReference type="GO" id="GO:0043161">
    <property type="term" value="P:proteasome-mediated ubiquitin-dependent protein catabolic process"/>
    <property type="evidence" value="ECO:0007669"/>
    <property type="project" value="InterPro"/>
</dbReference>
<dbReference type="Proteomes" id="UP001222325">
    <property type="component" value="Unassembled WGS sequence"/>
</dbReference>
<dbReference type="Gene3D" id="3.10.20.90">
    <property type="entry name" value="Phosphatidylinositol 3-kinase Catalytic Subunit, Chain A, domain 1"/>
    <property type="match status" value="1"/>
</dbReference>
<evidence type="ECO:0000313" key="10">
    <source>
        <dbReference type="EMBL" id="KAJ7080020.1"/>
    </source>
</evidence>
<dbReference type="PROSITE" id="PS50235">
    <property type="entry name" value="USP_3"/>
    <property type="match status" value="1"/>
</dbReference>
<keyword evidence="2 6" id="KW-0645">Protease</keyword>